<evidence type="ECO:0000313" key="2">
    <source>
        <dbReference type="EMBL" id="KRG75585.1"/>
    </source>
</evidence>
<dbReference type="PATRIC" id="fig|336566.3.peg.1707"/>
<keyword evidence="1" id="KW-0812">Transmembrane</keyword>
<evidence type="ECO:0008006" key="4">
    <source>
        <dbReference type="Google" id="ProtNLM"/>
    </source>
</evidence>
<dbReference type="AlphaFoldDB" id="A0A0R0DCL5"/>
<evidence type="ECO:0000256" key="1">
    <source>
        <dbReference type="SAM" id="Phobius"/>
    </source>
</evidence>
<dbReference type="STRING" id="336566.ABB30_11420"/>
<proteinExistence type="predicted"/>
<feature type="transmembrane region" description="Helical" evidence="1">
    <location>
        <begin position="184"/>
        <end position="206"/>
    </location>
</feature>
<feature type="transmembrane region" description="Helical" evidence="1">
    <location>
        <begin position="143"/>
        <end position="164"/>
    </location>
</feature>
<feature type="transmembrane region" description="Helical" evidence="1">
    <location>
        <begin position="38"/>
        <end position="57"/>
    </location>
</feature>
<reference evidence="2 3" key="1">
    <citation type="submission" date="2015-05" db="EMBL/GenBank/DDBJ databases">
        <title>Genome sequencing and analysis of members of genus Stenotrophomonas.</title>
        <authorList>
            <person name="Patil P.P."/>
            <person name="Midha S."/>
            <person name="Patil P.B."/>
        </authorList>
    </citation>
    <scope>NUCLEOTIDE SEQUENCE [LARGE SCALE GENOMIC DNA]</scope>
    <source>
        <strain evidence="2 3">DSM 24757</strain>
    </source>
</reference>
<dbReference type="OrthoDB" id="6023795at2"/>
<keyword evidence="1" id="KW-0472">Membrane</keyword>
<organism evidence="2 3">
    <name type="scientific">Stenotrophomonas ginsengisoli</name>
    <dbReference type="NCBI Taxonomy" id="336566"/>
    <lineage>
        <taxon>Bacteria</taxon>
        <taxon>Pseudomonadati</taxon>
        <taxon>Pseudomonadota</taxon>
        <taxon>Gammaproteobacteria</taxon>
        <taxon>Lysobacterales</taxon>
        <taxon>Lysobacteraceae</taxon>
        <taxon>Stenotrophomonas</taxon>
    </lineage>
</organism>
<keyword evidence="1" id="KW-1133">Transmembrane helix</keyword>
<feature type="transmembrane region" description="Helical" evidence="1">
    <location>
        <begin position="64"/>
        <end position="82"/>
    </location>
</feature>
<sequence>MASAALPDAPVSLRLGLVVAYPLLCHVASVAAPATAGLWSALTLASLLLWCLLDGLWQRRLSAWLWLLASVAGLVLLAGSAWAWMLLLAPPVVFPLWVAWLFARTLAARRTPLIARIVDAVHARAGMPVEPALQGYVRRLTAAWALVLVLLAAINLVLALSVVPGGLLSGLGLQPWWPVSAVQWSWLANVANWGLLGGFGLLEYAWRSWRFPVRPDRNLWHFARLMAGLGPAFWRDLLR</sequence>
<comment type="caution">
    <text evidence="2">The sequence shown here is derived from an EMBL/GenBank/DDBJ whole genome shotgun (WGS) entry which is preliminary data.</text>
</comment>
<protein>
    <recommendedName>
        <fullName evidence="4">Ketosynthase</fullName>
    </recommendedName>
</protein>
<dbReference type="RefSeq" id="WP_057638438.1">
    <property type="nucleotide sequence ID" value="NZ_LDJM01000029.1"/>
</dbReference>
<feature type="transmembrane region" description="Helical" evidence="1">
    <location>
        <begin position="88"/>
        <end position="107"/>
    </location>
</feature>
<keyword evidence="3" id="KW-1185">Reference proteome</keyword>
<evidence type="ECO:0000313" key="3">
    <source>
        <dbReference type="Proteomes" id="UP000050956"/>
    </source>
</evidence>
<dbReference type="Proteomes" id="UP000050956">
    <property type="component" value="Unassembled WGS sequence"/>
</dbReference>
<accession>A0A0R0DCL5</accession>
<name>A0A0R0DCL5_9GAMM</name>
<gene>
    <name evidence="2" type="ORF">ABB30_11420</name>
</gene>
<dbReference type="EMBL" id="LDJM01000029">
    <property type="protein sequence ID" value="KRG75585.1"/>
    <property type="molecule type" value="Genomic_DNA"/>
</dbReference>